<dbReference type="SUPFAM" id="SSF53098">
    <property type="entry name" value="Ribonuclease H-like"/>
    <property type="match status" value="1"/>
</dbReference>
<dbReference type="Pfam" id="PF13456">
    <property type="entry name" value="RVT_3"/>
    <property type="match status" value="1"/>
</dbReference>
<organism evidence="2 3">
    <name type="scientific">Peribacillus simplex</name>
    <dbReference type="NCBI Taxonomy" id="1478"/>
    <lineage>
        <taxon>Bacteria</taxon>
        <taxon>Bacillati</taxon>
        <taxon>Bacillota</taxon>
        <taxon>Bacilli</taxon>
        <taxon>Bacillales</taxon>
        <taxon>Bacillaceae</taxon>
        <taxon>Peribacillus</taxon>
    </lineage>
</organism>
<dbReference type="RefSeq" id="WP_230300619.1">
    <property type="nucleotide sequence ID" value="NZ_CAKKMG010000004.1"/>
</dbReference>
<dbReference type="CDD" id="cd09279">
    <property type="entry name" value="RNase_HI_like"/>
    <property type="match status" value="1"/>
</dbReference>
<comment type="caution">
    <text evidence="2">The sequence shown here is derived from an EMBL/GenBank/DDBJ whole genome shotgun (WGS) entry which is preliminary data.</text>
</comment>
<dbReference type="GO" id="GO:0004523">
    <property type="term" value="F:RNA-DNA hybrid ribonuclease activity"/>
    <property type="evidence" value="ECO:0007669"/>
    <property type="project" value="InterPro"/>
</dbReference>
<dbReference type="GO" id="GO:0003676">
    <property type="term" value="F:nucleic acid binding"/>
    <property type="evidence" value="ECO:0007669"/>
    <property type="project" value="InterPro"/>
</dbReference>
<dbReference type="PANTHER" id="PTHR46387">
    <property type="entry name" value="POLYNUCLEOTIDYL TRANSFERASE, RIBONUCLEASE H-LIKE SUPERFAMILY PROTEIN"/>
    <property type="match status" value="1"/>
</dbReference>
<feature type="domain" description="RNase H type-1" evidence="1">
    <location>
        <begin position="70"/>
        <end position="207"/>
    </location>
</feature>
<dbReference type="Proteomes" id="UP000789326">
    <property type="component" value="Unassembled WGS sequence"/>
</dbReference>
<dbReference type="EMBL" id="CAKKMG010000004">
    <property type="protein sequence ID" value="CAH0144619.1"/>
    <property type="molecule type" value="Genomic_DNA"/>
</dbReference>
<dbReference type="InterPro" id="IPR012337">
    <property type="entry name" value="RNaseH-like_sf"/>
</dbReference>
<dbReference type="InterPro" id="IPR036397">
    <property type="entry name" value="RNaseH_sf"/>
</dbReference>
<sequence length="223" mass="25722">MKVIMQWTYHASKKPSADFVSDWLDAGTALVITEDLEKAGRLKEVEFKDEFDTTWTKKELKKLLTEVEEEPQDVTVFFDGGYQKDEKVAGIGVAIYFRQGKKFWRLRTNLKLEQFESNNEAEYAAFHEAVRQMDELGIHHQSCVFKGDSLVVLNQLSGEWPCMEENLNKWLDRIEAKLDKLKIIPVCKPISRKENQEADRLATLALQGKAIFSKMEIAESKES</sequence>
<evidence type="ECO:0000259" key="1">
    <source>
        <dbReference type="PROSITE" id="PS50879"/>
    </source>
</evidence>
<protein>
    <recommendedName>
        <fullName evidence="1">RNase H type-1 domain-containing protein</fullName>
    </recommendedName>
</protein>
<accession>A0A9W4KU83</accession>
<reference evidence="2" key="1">
    <citation type="submission" date="2021-11" db="EMBL/GenBank/DDBJ databases">
        <authorList>
            <person name="Bulgarelli D."/>
        </authorList>
    </citation>
    <scope>NUCLEOTIDE SEQUENCE</scope>
    <source>
        <strain evidence="2">Bi133</strain>
    </source>
</reference>
<dbReference type="InterPro" id="IPR002156">
    <property type="entry name" value="RNaseH_domain"/>
</dbReference>
<dbReference type="PANTHER" id="PTHR46387:SF2">
    <property type="entry name" value="RIBONUCLEASE HI"/>
    <property type="match status" value="1"/>
</dbReference>
<name>A0A9W4KU83_9BACI</name>
<dbReference type="Gene3D" id="3.30.420.10">
    <property type="entry name" value="Ribonuclease H-like superfamily/Ribonuclease H"/>
    <property type="match status" value="1"/>
</dbReference>
<dbReference type="NCBIfam" id="NF005822">
    <property type="entry name" value="PRK07708.1"/>
    <property type="match status" value="1"/>
</dbReference>
<proteinExistence type="predicted"/>
<gene>
    <name evidence="2" type="ORF">SRABI133_00555</name>
</gene>
<evidence type="ECO:0000313" key="3">
    <source>
        <dbReference type="Proteomes" id="UP000789326"/>
    </source>
</evidence>
<evidence type="ECO:0000313" key="2">
    <source>
        <dbReference type="EMBL" id="CAH0144619.1"/>
    </source>
</evidence>
<dbReference type="PROSITE" id="PS50879">
    <property type="entry name" value="RNASE_H_1"/>
    <property type="match status" value="1"/>
</dbReference>
<dbReference type="AlphaFoldDB" id="A0A9W4KU83"/>